<dbReference type="InterPro" id="IPR036937">
    <property type="entry name" value="Adhesion_dom_fimbrial_sf"/>
</dbReference>
<keyword evidence="10" id="KW-1185">Reference proteome</keyword>
<dbReference type="InterPro" id="IPR050263">
    <property type="entry name" value="Bact_Fimbrial_Adh_Pro"/>
</dbReference>
<dbReference type="AlphaFoldDB" id="A0A2J7SSD2"/>
<evidence type="ECO:0000313" key="8">
    <source>
        <dbReference type="EMBL" id="PNF68782.1"/>
    </source>
</evidence>
<evidence type="ECO:0000313" key="7">
    <source>
        <dbReference type="EMBL" id="CZX97283.1"/>
    </source>
</evidence>
<evidence type="ECO:0000256" key="5">
    <source>
        <dbReference type="SAM" id="SignalP"/>
    </source>
</evidence>
<dbReference type="PANTHER" id="PTHR33420:SF3">
    <property type="entry name" value="FIMBRIAL SUBUNIT ELFA"/>
    <property type="match status" value="1"/>
</dbReference>
<dbReference type="GO" id="GO:0043709">
    <property type="term" value="P:cell adhesion involved in single-species biofilm formation"/>
    <property type="evidence" value="ECO:0007669"/>
    <property type="project" value="TreeGrafter"/>
</dbReference>
<evidence type="ECO:0000256" key="4">
    <source>
        <dbReference type="ARBA" id="ARBA00023263"/>
    </source>
</evidence>
<gene>
    <name evidence="7" type="primary">fimA_9</name>
    <name evidence="8" type="ORF">C1167_12880</name>
    <name evidence="7" type="ORF">SAMEA2273372_03787</name>
</gene>
<dbReference type="SUPFAM" id="SSF49401">
    <property type="entry name" value="Bacterial adhesins"/>
    <property type="match status" value="1"/>
</dbReference>
<dbReference type="Proteomes" id="UP000076063">
    <property type="component" value="Unassembled WGS sequence"/>
</dbReference>
<evidence type="ECO:0000256" key="2">
    <source>
        <dbReference type="ARBA" id="ARBA00006671"/>
    </source>
</evidence>
<dbReference type="EMBL" id="POUR01000001">
    <property type="protein sequence ID" value="PNF68782.1"/>
    <property type="molecule type" value="Genomic_DNA"/>
</dbReference>
<evidence type="ECO:0000313" key="9">
    <source>
        <dbReference type="Proteomes" id="UP000076063"/>
    </source>
</evidence>
<dbReference type="GeneID" id="48575702"/>
<dbReference type="RefSeq" id="WP_028014728.1">
    <property type="nucleotide sequence ID" value="NZ_CP039452.1"/>
</dbReference>
<keyword evidence="4" id="KW-0281">Fimbrium</keyword>
<keyword evidence="3 5" id="KW-0732">Signal</keyword>
<dbReference type="EMBL" id="FJZI01000010">
    <property type="protein sequence ID" value="CZX97283.1"/>
    <property type="molecule type" value="Genomic_DNA"/>
</dbReference>
<comment type="similarity">
    <text evidence="2">Belongs to the fimbrial protein family.</text>
</comment>
<evidence type="ECO:0000256" key="3">
    <source>
        <dbReference type="ARBA" id="ARBA00022729"/>
    </source>
</evidence>
<reference evidence="8 10" key="2">
    <citation type="submission" date="2018-01" db="EMBL/GenBank/DDBJ databases">
        <title>Multi-drug resistant Enterobacter species isolated from the International Space Station and comparative genomic analyses with human pathogenic strains.</title>
        <authorList>
            <person name="Singh N.K."/>
            <person name="Bezdan D."/>
            <person name="McIntyre A."/>
            <person name="Sielaff A.C."/>
            <person name="Wheeler K."/>
            <person name="Mason C."/>
            <person name="Venkateswaran K."/>
        </authorList>
    </citation>
    <scope>NUCLEOTIDE SEQUENCE [LARGE SCALE GENOMIC DNA]</scope>
    <source>
        <strain evidence="8 10">IF2SW-P2</strain>
    </source>
</reference>
<dbReference type="InterPro" id="IPR008966">
    <property type="entry name" value="Adhesion_dom_sf"/>
</dbReference>
<proteinExistence type="inferred from homology"/>
<evidence type="ECO:0000256" key="1">
    <source>
        <dbReference type="ARBA" id="ARBA00004561"/>
    </source>
</evidence>
<dbReference type="GO" id="GO:0009289">
    <property type="term" value="C:pilus"/>
    <property type="evidence" value="ECO:0007669"/>
    <property type="project" value="UniProtKB-SubCell"/>
</dbReference>
<dbReference type="Pfam" id="PF00419">
    <property type="entry name" value="Fimbrial"/>
    <property type="match status" value="1"/>
</dbReference>
<sequence>MNKSVITMGFLLAAIASPSSHAAPGKGAGTIEFTGMITASTCDVDINGQGGNPTIDMGTISSSAFKEKGDVAGIHRIQIELSNCDTAVLKSAGARFGGAYDANDNNLLALKTGGDAATGLGIEFLNEDGTSLKLGDNPNKFVPITGDGTTGAATLLYSARYKSSLDAVTAGKADAVADYTIIYK</sequence>
<name>A0A2J7SSD2_9ENTR</name>
<feature type="chain" id="PRO_5014292760" evidence="5">
    <location>
        <begin position="23"/>
        <end position="184"/>
    </location>
</feature>
<dbReference type="Proteomes" id="UP000236063">
    <property type="component" value="Unassembled WGS sequence"/>
</dbReference>
<reference evidence="7 9" key="1">
    <citation type="submission" date="2016-03" db="EMBL/GenBank/DDBJ databases">
        <authorList>
            <consortium name="Pathogen Informatics"/>
        </authorList>
    </citation>
    <scope>NUCLEOTIDE SEQUENCE [LARGE SCALE GENOMIC DNA]</scope>
    <source>
        <strain evidence="7">E1527</strain>
        <strain evidence="9">e1527</strain>
    </source>
</reference>
<protein>
    <submittedName>
        <fullName evidence="7">Long polar fimbria protein A</fullName>
    </submittedName>
    <submittedName>
        <fullName evidence="8">Type 1 fimbrial protein</fullName>
    </submittedName>
</protein>
<dbReference type="InterPro" id="IPR000259">
    <property type="entry name" value="Adhesion_dom_fimbrial"/>
</dbReference>
<evidence type="ECO:0000313" key="10">
    <source>
        <dbReference type="Proteomes" id="UP000236063"/>
    </source>
</evidence>
<comment type="subcellular location">
    <subcellularLocation>
        <location evidence="1">Fimbrium</location>
    </subcellularLocation>
</comment>
<feature type="signal peptide" evidence="5">
    <location>
        <begin position="1"/>
        <end position="22"/>
    </location>
</feature>
<accession>A0A2J7SSD2</accession>
<comment type="caution">
    <text evidence="7">The sequence shown here is derived from an EMBL/GenBank/DDBJ whole genome shotgun (WGS) entry which is preliminary data.</text>
</comment>
<dbReference type="OrthoDB" id="7030999at2"/>
<feature type="domain" description="Fimbrial-type adhesion" evidence="6">
    <location>
        <begin position="31"/>
        <end position="184"/>
    </location>
</feature>
<dbReference type="Gene3D" id="2.60.40.1090">
    <property type="entry name" value="Fimbrial-type adhesion domain"/>
    <property type="match status" value="1"/>
</dbReference>
<dbReference type="PANTHER" id="PTHR33420">
    <property type="entry name" value="FIMBRIAL SUBUNIT ELFA-RELATED"/>
    <property type="match status" value="1"/>
</dbReference>
<organism evidence="7 9">
    <name type="scientific">Enterobacter bugandensis</name>
    <dbReference type="NCBI Taxonomy" id="881260"/>
    <lineage>
        <taxon>Bacteria</taxon>
        <taxon>Pseudomonadati</taxon>
        <taxon>Pseudomonadota</taxon>
        <taxon>Gammaproteobacteria</taxon>
        <taxon>Enterobacterales</taxon>
        <taxon>Enterobacteriaceae</taxon>
        <taxon>Enterobacter</taxon>
    </lineage>
</organism>
<accession>A0A162D120</accession>
<evidence type="ECO:0000259" key="6">
    <source>
        <dbReference type="Pfam" id="PF00419"/>
    </source>
</evidence>